<feature type="compositionally biased region" description="Basic and acidic residues" evidence="9">
    <location>
        <begin position="40"/>
        <end position="50"/>
    </location>
</feature>
<keyword evidence="7" id="KW-0804">Transcription</keyword>
<sequence length="358" mass="37628">MSVPGKAGSASTSTQSTPPTPPSSGRSRRSLRKLATPIKSAEKVDKDEGVTVHSQSPLTDSGSAPTTTNTTPSLTPDSSSNPRPSHARHRLKLGASSTPVRKKTSNSHRKKGRKRIPFTLVEASKGNRCPTSGCNGEGHVTGMYAMHYAVSGCPIAAKNKASAAQANKTPKGAAASKSPSSSSTQAPPTSPSKPHPKKPAKDSLAKSVTRRSKRLVNQSPNSDSSLSSEDDAFQTPSSSTTTTPTPLPPKRRKISTPTAPRGVHYEALPLLSPSSAAVVGEEEMLLEEKKVRRRRIPYTLVEASKGNRCPTPGTVYVAPPPGEGDLPQREDVGLRGGRRETQGLLPEPVSHGQAVLGE</sequence>
<feature type="region of interest" description="Disordered" evidence="9">
    <location>
        <begin position="1"/>
        <end position="133"/>
    </location>
</feature>
<keyword evidence="4" id="KW-0863">Zinc-finger</keyword>
<dbReference type="GO" id="GO:0008270">
    <property type="term" value="F:zinc ion binding"/>
    <property type="evidence" value="ECO:0007669"/>
    <property type="project" value="UniProtKB-KW"/>
</dbReference>
<feature type="compositionally biased region" description="Low complexity" evidence="9">
    <location>
        <begin position="164"/>
        <end position="187"/>
    </location>
</feature>
<evidence type="ECO:0000256" key="3">
    <source>
        <dbReference type="ARBA" id="ARBA00022737"/>
    </source>
</evidence>
<keyword evidence="11" id="KW-1185">Reference proteome</keyword>
<dbReference type="AlphaFoldDB" id="A0AA35SQA6"/>
<evidence type="ECO:0000256" key="1">
    <source>
        <dbReference type="ARBA" id="ARBA00004123"/>
    </source>
</evidence>
<keyword evidence="3" id="KW-0677">Repeat</keyword>
<keyword evidence="6" id="KW-0805">Transcription regulation</keyword>
<keyword evidence="8" id="KW-0539">Nucleus</keyword>
<comment type="caution">
    <text evidence="10">The sequence shown here is derived from an EMBL/GenBank/DDBJ whole genome shotgun (WGS) entry which is preliminary data.</text>
</comment>
<name>A0AA35SQA6_GEOBA</name>
<comment type="subcellular location">
    <subcellularLocation>
        <location evidence="1">Nucleus</location>
    </subcellularLocation>
</comment>
<feature type="compositionally biased region" description="Low complexity" evidence="9">
    <location>
        <begin position="59"/>
        <end position="82"/>
    </location>
</feature>
<feature type="compositionally biased region" description="Basic and acidic residues" evidence="9">
    <location>
        <begin position="326"/>
        <end position="341"/>
    </location>
</feature>
<dbReference type="Pfam" id="PF01530">
    <property type="entry name" value="zf-C2HC"/>
    <property type="match status" value="1"/>
</dbReference>
<gene>
    <name evidence="10" type="ORF">GBAR_LOCUS18609</name>
</gene>
<evidence type="ECO:0000313" key="11">
    <source>
        <dbReference type="Proteomes" id="UP001174909"/>
    </source>
</evidence>
<evidence type="ECO:0000256" key="6">
    <source>
        <dbReference type="ARBA" id="ARBA00023015"/>
    </source>
</evidence>
<feature type="region of interest" description="Disordered" evidence="9">
    <location>
        <begin position="164"/>
        <end position="268"/>
    </location>
</feature>
<feature type="compositionally biased region" description="Basic residues" evidence="9">
    <location>
        <begin position="100"/>
        <end position="116"/>
    </location>
</feature>
<keyword evidence="2" id="KW-0479">Metal-binding</keyword>
<dbReference type="EMBL" id="CASHTH010002635">
    <property type="protein sequence ID" value="CAI8032971.1"/>
    <property type="molecule type" value="Genomic_DNA"/>
</dbReference>
<evidence type="ECO:0000313" key="10">
    <source>
        <dbReference type="EMBL" id="CAI8032971.1"/>
    </source>
</evidence>
<protein>
    <submittedName>
        <fullName evidence="10">Lethal(3)malignant brain tumor-like protein 1</fullName>
    </submittedName>
</protein>
<accession>A0AA35SQA6</accession>
<dbReference type="Gene3D" id="4.10.320.30">
    <property type="match status" value="1"/>
</dbReference>
<feature type="region of interest" description="Disordered" evidence="9">
    <location>
        <begin position="304"/>
        <end position="358"/>
    </location>
</feature>
<dbReference type="FunFam" id="4.10.320.30:FF:000001">
    <property type="entry name" value="Myelin transcription factor 1-like, a"/>
    <property type="match status" value="1"/>
</dbReference>
<organism evidence="10 11">
    <name type="scientific">Geodia barretti</name>
    <name type="common">Barrett's horny sponge</name>
    <dbReference type="NCBI Taxonomy" id="519541"/>
    <lineage>
        <taxon>Eukaryota</taxon>
        <taxon>Metazoa</taxon>
        <taxon>Porifera</taxon>
        <taxon>Demospongiae</taxon>
        <taxon>Heteroscleromorpha</taxon>
        <taxon>Tetractinellida</taxon>
        <taxon>Astrophorina</taxon>
        <taxon>Geodiidae</taxon>
        <taxon>Geodia</taxon>
    </lineage>
</organism>
<evidence type="ECO:0000256" key="7">
    <source>
        <dbReference type="ARBA" id="ARBA00023163"/>
    </source>
</evidence>
<evidence type="ECO:0000256" key="5">
    <source>
        <dbReference type="ARBA" id="ARBA00022833"/>
    </source>
</evidence>
<dbReference type="Proteomes" id="UP001174909">
    <property type="component" value="Unassembled WGS sequence"/>
</dbReference>
<evidence type="ECO:0000256" key="4">
    <source>
        <dbReference type="ARBA" id="ARBA00022771"/>
    </source>
</evidence>
<reference evidence="10" key="1">
    <citation type="submission" date="2023-03" db="EMBL/GenBank/DDBJ databases">
        <authorList>
            <person name="Steffen K."/>
            <person name="Cardenas P."/>
        </authorList>
    </citation>
    <scope>NUCLEOTIDE SEQUENCE</scope>
</reference>
<evidence type="ECO:0000256" key="8">
    <source>
        <dbReference type="ARBA" id="ARBA00023242"/>
    </source>
</evidence>
<dbReference type="SUPFAM" id="SSF103637">
    <property type="entry name" value="CCHHC domain"/>
    <property type="match status" value="1"/>
</dbReference>
<dbReference type="PROSITE" id="PS51802">
    <property type="entry name" value="ZF_CCHHC"/>
    <property type="match status" value="1"/>
</dbReference>
<feature type="compositionally biased region" description="Low complexity" evidence="9">
    <location>
        <begin position="235"/>
        <end position="244"/>
    </location>
</feature>
<evidence type="ECO:0000256" key="2">
    <source>
        <dbReference type="ARBA" id="ARBA00022723"/>
    </source>
</evidence>
<dbReference type="GO" id="GO:0006355">
    <property type="term" value="P:regulation of DNA-templated transcription"/>
    <property type="evidence" value="ECO:0007669"/>
    <property type="project" value="InterPro"/>
</dbReference>
<keyword evidence="5" id="KW-0862">Zinc</keyword>
<dbReference type="InterPro" id="IPR036060">
    <property type="entry name" value="Znf_C2H2C_sf"/>
</dbReference>
<proteinExistence type="predicted"/>
<evidence type="ECO:0000256" key="9">
    <source>
        <dbReference type="SAM" id="MobiDB-lite"/>
    </source>
</evidence>
<dbReference type="GO" id="GO:0005634">
    <property type="term" value="C:nucleus"/>
    <property type="evidence" value="ECO:0007669"/>
    <property type="project" value="UniProtKB-SubCell"/>
</dbReference>
<dbReference type="InterPro" id="IPR002515">
    <property type="entry name" value="Znf_C2H2C"/>
</dbReference>